<keyword evidence="5" id="KW-1185">Reference proteome</keyword>
<dbReference type="InterPro" id="IPR013094">
    <property type="entry name" value="AB_hydrolase_3"/>
</dbReference>
<organism evidence="4 5">
    <name type="scientific">Actinomadura yumaensis</name>
    <dbReference type="NCBI Taxonomy" id="111807"/>
    <lineage>
        <taxon>Bacteria</taxon>
        <taxon>Bacillati</taxon>
        <taxon>Actinomycetota</taxon>
        <taxon>Actinomycetes</taxon>
        <taxon>Streptosporangiales</taxon>
        <taxon>Thermomonosporaceae</taxon>
        <taxon>Actinomadura</taxon>
    </lineage>
</organism>
<feature type="domain" description="Alpha/beta hydrolase fold-3" evidence="3">
    <location>
        <begin position="110"/>
        <end position="318"/>
    </location>
</feature>
<dbReference type="InterPro" id="IPR029058">
    <property type="entry name" value="AB_hydrolase_fold"/>
</dbReference>
<feature type="compositionally biased region" description="Basic and acidic residues" evidence="2">
    <location>
        <begin position="55"/>
        <end position="66"/>
    </location>
</feature>
<dbReference type="RefSeq" id="WP_241682802.1">
    <property type="nucleotide sequence ID" value="NZ_JBHSXS010000001.1"/>
</dbReference>
<dbReference type="SUPFAM" id="SSF53474">
    <property type="entry name" value="alpha/beta-Hydrolases"/>
    <property type="match status" value="1"/>
</dbReference>
<feature type="region of interest" description="Disordered" evidence="2">
    <location>
        <begin position="1"/>
        <end position="20"/>
    </location>
</feature>
<dbReference type="PANTHER" id="PTHR48081">
    <property type="entry name" value="AB HYDROLASE SUPERFAMILY PROTEIN C4A8.06C"/>
    <property type="match status" value="1"/>
</dbReference>
<feature type="region of interest" description="Disordered" evidence="2">
    <location>
        <begin position="52"/>
        <end position="106"/>
    </location>
</feature>
<keyword evidence="1 4" id="KW-0378">Hydrolase</keyword>
<feature type="compositionally biased region" description="Pro residues" evidence="2">
    <location>
        <begin position="67"/>
        <end position="76"/>
    </location>
</feature>
<name>A0ABW2CA71_9ACTN</name>
<accession>A0ABW2CA71</accession>
<feature type="compositionally biased region" description="Low complexity" evidence="2">
    <location>
        <begin position="82"/>
        <end position="99"/>
    </location>
</feature>
<evidence type="ECO:0000256" key="2">
    <source>
        <dbReference type="SAM" id="MobiDB-lite"/>
    </source>
</evidence>
<evidence type="ECO:0000313" key="4">
    <source>
        <dbReference type="EMBL" id="MFC6878598.1"/>
    </source>
</evidence>
<dbReference type="InterPro" id="IPR050300">
    <property type="entry name" value="GDXG_lipolytic_enzyme"/>
</dbReference>
<sequence length="354" mass="37433">MNPEPTARPASAARDRMDPELAGALTGMPYVGLADPGAARAAMRDLVAVLSEPASDERVEVADREVPGPPGAPPVPVRTYRPRWAPGASPSRAPAAEGGPEPGRDRSPVLVYFHGGGFVTGDLGNEHARCLDIAADGIAVVSVDYRLAPEHPFPAGFLDCYAATVWAYEHAAELGADPSRIAVGGGSAGGGLAAAVALRARDENGPPLAFQLLLYPVLDDRMDTPSMRAFTEPPLFNRGDVAHMWRHYLKGSPDAASRGAPVYAAPARAGDLRGLPPAYVLAAEFDPLRDEDLDYARRLIEAGVPTELRHVPGVYHGFDGVVQARVARRALAEQRRALREALGSAGRVLDITVD</sequence>
<dbReference type="PANTHER" id="PTHR48081:SF8">
    <property type="entry name" value="ALPHA_BETA HYDROLASE FOLD-3 DOMAIN-CONTAINING PROTEIN-RELATED"/>
    <property type="match status" value="1"/>
</dbReference>
<protein>
    <submittedName>
        <fullName evidence="4">Alpha/beta hydrolase</fullName>
    </submittedName>
</protein>
<dbReference type="Gene3D" id="3.40.50.1820">
    <property type="entry name" value="alpha/beta hydrolase"/>
    <property type="match status" value="1"/>
</dbReference>
<reference evidence="5" key="1">
    <citation type="journal article" date="2019" name="Int. J. Syst. Evol. Microbiol.">
        <title>The Global Catalogue of Microorganisms (GCM) 10K type strain sequencing project: providing services to taxonomists for standard genome sequencing and annotation.</title>
        <authorList>
            <consortium name="The Broad Institute Genomics Platform"/>
            <consortium name="The Broad Institute Genome Sequencing Center for Infectious Disease"/>
            <person name="Wu L."/>
            <person name="Ma J."/>
        </authorList>
    </citation>
    <scope>NUCLEOTIDE SEQUENCE [LARGE SCALE GENOMIC DNA]</scope>
    <source>
        <strain evidence="5">JCM 3369</strain>
    </source>
</reference>
<dbReference type="EMBL" id="JBHSXS010000001">
    <property type="protein sequence ID" value="MFC6878598.1"/>
    <property type="molecule type" value="Genomic_DNA"/>
</dbReference>
<comment type="caution">
    <text evidence="4">The sequence shown here is derived from an EMBL/GenBank/DDBJ whole genome shotgun (WGS) entry which is preliminary data.</text>
</comment>
<dbReference type="Pfam" id="PF07859">
    <property type="entry name" value="Abhydrolase_3"/>
    <property type="match status" value="1"/>
</dbReference>
<evidence type="ECO:0000313" key="5">
    <source>
        <dbReference type="Proteomes" id="UP001596380"/>
    </source>
</evidence>
<dbReference type="GO" id="GO:0016787">
    <property type="term" value="F:hydrolase activity"/>
    <property type="evidence" value="ECO:0007669"/>
    <property type="project" value="UniProtKB-KW"/>
</dbReference>
<evidence type="ECO:0000259" key="3">
    <source>
        <dbReference type="Pfam" id="PF07859"/>
    </source>
</evidence>
<proteinExistence type="predicted"/>
<evidence type="ECO:0000256" key="1">
    <source>
        <dbReference type="ARBA" id="ARBA00022801"/>
    </source>
</evidence>
<gene>
    <name evidence="4" type="ORF">ACFQKB_02340</name>
</gene>
<dbReference type="Proteomes" id="UP001596380">
    <property type="component" value="Unassembled WGS sequence"/>
</dbReference>